<evidence type="ECO:0000313" key="1">
    <source>
        <dbReference type="EMBL" id="MBA5637601.1"/>
    </source>
</evidence>
<dbReference type="RefSeq" id="WP_182162355.1">
    <property type="nucleotide sequence ID" value="NZ_JACEZT010000006.1"/>
</dbReference>
<evidence type="ECO:0000313" key="2">
    <source>
        <dbReference type="Proteomes" id="UP000534388"/>
    </source>
</evidence>
<dbReference type="AlphaFoldDB" id="A0A7W2IBL8"/>
<dbReference type="CDD" id="cd08026">
    <property type="entry name" value="DUF326"/>
    <property type="match status" value="1"/>
</dbReference>
<dbReference type="EMBL" id="JACEZT010000006">
    <property type="protein sequence ID" value="MBA5637601.1"/>
    <property type="molecule type" value="Genomic_DNA"/>
</dbReference>
<proteinExistence type="predicted"/>
<accession>A0A7W2IBL8</accession>
<dbReference type="InterPro" id="IPR005560">
    <property type="entry name" value="Csp_YhjQ"/>
</dbReference>
<protein>
    <submittedName>
        <fullName evidence="1">Four-helix bundle copper-binding protein</fullName>
    </submittedName>
</protein>
<dbReference type="PANTHER" id="PTHR37310">
    <property type="entry name" value="CYTOPLASMIC PROTEIN-RELATED"/>
    <property type="match status" value="1"/>
</dbReference>
<dbReference type="Gene3D" id="1.20.1270.360">
    <property type="match status" value="1"/>
</dbReference>
<comment type="caution">
    <text evidence="1">The sequence shown here is derived from an EMBL/GenBank/DDBJ whole genome shotgun (WGS) entry which is preliminary data.</text>
</comment>
<keyword evidence="2" id="KW-1185">Reference proteome</keyword>
<dbReference type="Proteomes" id="UP000534388">
    <property type="component" value="Unassembled WGS sequence"/>
</dbReference>
<gene>
    <name evidence="1" type="ORF">H3H37_11105</name>
</gene>
<sequence length="124" mass="13127">MQQNRYQSCIEACTECANACDMCAAACLGEEMVGPMTRCIALDVDCAQYCRLAAGMMARDSEAADLMCQTCAELCTMCGDECGKHRAAHCQDCAAACRRCAAACRQMGAMTAARRSTSAGITAH</sequence>
<reference evidence="1 2" key="1">
    <citation type="submission" date="2020-07" db="EMBL/GenBank/DDBJ databases">
        <title>Novel species isolated from subtropical streams in China.</title>
        <authorList>
            <person name="Lu H."/>
        </authorList>
    </citation>
    <scope>NUCLEOTIDE SEQUENCE [LARGE SCALE GENOMIC DNA]</scope>
    <source>
        <strain evidence="1 2">LX20W</strain>
    </source>
</reference>
<dbReference type="InterPro" id="IPR044543">
    <property type="entry name" value="YHJQ-like"/>
</dbReference>
<organism evidence="1 2">
    <name type="scientific">Rugamonas brunnea</name>
    <dbReference type="NCBI Taxonomy" id="2758569"/>
    <lineage>
        <taxon>Bacteria</taxon>
        <taxon>Pseudomonadati</taxon>
        <taxon>Pseudomonadota</taxon>
        <taxon>Betaproteobacteria</taxon>
        <taxon>Burkholderiales</taxon>
        <taxon>Oxalobacteraceae</taxon>
        <taxon>Telluria group</taxon>
        <taxon>Rugamonas</taxon>
    </lineage>
</organism>
<name>A0A7W2IBL8_9BURK</name>
<dbReference type="Pfam" id="PF03860">
    <property type="entry name" value="Csp"/>
    <property type="match status" value="1"/>
</dbReference>
<dbReference type="PANTHER" id="PTHR37310:SF1">
    <property type="entry name" value="CYTOPLASMIC PROTEIN"/>
    <property type="match status" value="1"/>
</dbReference>